<feature type="transmembrane region" description="Helical" evidence="10">
    <location>
        <begin position="3298"/>
        <end position="3323"/>
    </location>
</feature>
<feature type="compositionally biased region" description="Low complexity" evidence="9">
    <location>
        <begin position="1839"/>
        <end position="1871"/>
    </location>
</feature>
<evidence type="ECO:0000256" key="9">
    <source>
        <dbReference type="SAM" id="MobiDB-lite"/>
    </source>
</evidence>
<dbReference type="SUPFAM" id="SSF51126">
    <property type="entry name" value="Pectin lyase-like"/>
    <property type="match status" value="1"/>
</dbReference>
<feature type="domain" description="SRCR" evidence="11">
    <location>
        <begin position="1"/>
        <end position="90"/>
    </location>
</feature>
<evidence type="ECO:0000256" key="4">
    <source>
        <dbReference type="ARBA" id="ARBA00022737"/>
    </source>
</evidence>
<keyword evidence="4" id="KW-0677">Repeat</keyword>
<feature type="compositionally biased region" description="Gly residues" evidence="9">
    <location>
        <begin position="3484"/>
        <end position="3496"/>
    </location>
</feature>
<feature type="region of interest" description="Disordered" evidence="9">
    <location>
        <begin position="1735"/>
        <end position="1766"/>
    </location>
</feature>
<feature type="region of interest" description="Disordered" evidence="9">
    <location>
        <begin position="1839"/>
        <end position="1936"/>
    </location>
</feature>
<evidence type="ECO:0000313" key="13">
    <source>
        <dbReference type="Proteomes" id="UP000075714"/>
    </source>
</evidence>
<evidence type="ECO:0000256" key="10">
    <source>
        <dbReference type="SAM" id="Phobius"/>
    </source>
</evidence>
<feature type="compositionally biased region" description="Pro residues" evidence="9">
    <location>
        <begin position="509"/>
        <end position="518"/>
    </location>
</feature>
<gene>
    <name evidence="12" type="ORF">GPECTOR_31g310</name>
</gene>
<protein>
    <recommendedName>
        <fullName evidence="11">SRCR domain-containing protein</fullName>
    </recommendedName>
</protein>
<dbReference type="PRINTS" id="PR00258">
    <property type="entry name" value="SPERACTRCPTR"/>
</dbReference>
<feature type="compositionally biased region" description="Low complexity" evidence="9">
    <location>
        <begin position="2807"/>
        <end position="2829"/>
    </location>
</feature>
<feature type="region of interest" description="Disordered" evidence="9">
    <location>
        <begin position="2258"/>
        <end position="2284"/>
    </location>
</feature>
<dbReference type="FunFam" id="3.10.250.10:FF:000016">
    <property type="entry name" value="Scavenger receptor cysteine-rich protein type 12"/>
    <property type="match status" value="1"/>
</dbReference>
<feature type="compositionally biased region" description="Pro residues" evidence="9">
    <location>
        <begin position="634"/>
        <end position="652"/>
    </location>
</feature>
<feature type="compositionally biased region" description="Low complexity" evidence="9">
    <location>
        <begin position="2258"/>
        <end position="2269"/>
    </location>
</feature>
<dbReference type="GO" id="GO:0000724">
    <property type="term" value="P:double-strand break repair via homologous recombination"/>
    <property type="evidence" value="ECO:0007669"/>
    <property type="project" value="TreeGrafter"/>
</dbReference>
<dbReference type="OrthoDB" id="547291at2759"/>
<feature type="transmembrane region" description="Helical" evidence="10">
    <location>
        <begin position="3349"/>
        <end position="3369"/>
    </location>
</feature>
<evidence type="ECO:0000256" key="7">
    <source>
        <dbReference type="ARBA" id="ARBA00023157"/>
    </source>
</evidence>
<feature type="compositionally biased region" description="Pro residues" evidence="9">
    <location>
        <begin position="534"/>
        <end position="548"/>
    </location>
</feature>
<dbReference type="GO" id="GO:0016020">
    <property type="term" value="C:membrane"/>
    <property type="evidence" value="ECO:0007669"/>
    <property type="project" value="UniProtKB-SubCell"/>
</dbReference>
<reference evidence="13" key="1">
    <citation type="journal article" date="2016" name="Nat. Commun.">
        <title>The Gonium pectorale genome demonstrates co-option of cell cycle regulation during the evolution of multicellularity.</title>
        <authorList>
            <person name="Hanschen E.R."/>
            <person name="Marriage T.N."/>
            <person name="Ferris P.J."/>
            <person name="Hamaji T."/>
            <person name="Toyoda A."/>
            <person name="Fujiyama A."/>
            <person name="Neme R."/>
            <person name="Noguchi H."/>
            <person name="Minakuchi Y."/>
            <person name="Suzuki M."/>
            <person name="Kawai-Toyooka H."/>
            <person name="Smith D.R."/>
            <person name="Sparks H."/>
            <person name="Anderson J."/>
            <person name="Bakaric R."/>
            <person name="Luria V."/>
            <person name="Karger A."/>
            <person name="Kirschner M.W."/>
            <person name="Durand P.M."/>
            <person name="Michod R.E."/>
            <person name="Nozaki H."/>
            <person name="Olson B.J."/>
        </authorList>
    </citation>
    <scope>NUCLEOTIDE SEQUENCE [LARGE SCALE GENOMIC DNA]</scope>
    <source>
        <strain evidence="13">NIES-2863</strain>
    </source>
</reference>
<dbReference type="PANTHER" id="PTHR19862">
    <property type="entry name" value="WD REPEAT-CONTAINING PROTEIN 48"/>
    <property type="match status" value="1"/>
</dbReference>
<feature type="region of interest" description="Disordered" evidence="9">
    <location>
        <begin position="479"/>
        <end position="549"/>
    </location>
</feature>
<comment type="subcellular location">
    <subcellularLocation>
        <location evidence="1">Membrane</location>
        <topology evidence="1">Single-pass membrane protein</topology>
    </subcellularLocation>
</comment>
<dbReference type="EMBL" id="LSYV01000032">
    <property type="protein sequence ID" value="KXZ47948.1"/>
    <property type="molecule type" value="Genomic_DNA"/>
</dbReference>
<feature type="compositionally biased region" description="Pro residues" evidence="9">
    <location>
        <begin position="438"/>
        <end position="454"/>
    </location>
</feature>
<feature type="region of interest" description="Disordered" evidence="9">
    <location>
        <begin position="907"/>
        <end position="935"/>
    </location>
</feature>
<keyword evidence="8" id="KW-0325">Glycoprotein</keyword>
<name>A0A150GDQ6_GONPE</name>
<feature type="transmembrane region" description="Helical" evidence="10">
    <location>
        <begin position="3000"/>
        <end position="3019"/>
    </location>
</feature>
<evidence type="ECO:0000313" key="12">
    <source>
        <dbReference type="EMBL" id="KXZ47948.1"/>
    </source>
</evidence>
<dbReference type="Pfam" id="PF00530">
    <property type="entry name" value="SRCR"/>
    <property type="match status" value="1"/>
</dbReference>
<feature type="region of interest" description="Disordered" evidence="9">
    <location>
        <begin position="3483"/>
        <end position="3508"/>
    </location>
</feature>
<feature type="transmembrane region" description="Helical" evidence="10">
    <location>
        <begin position="3375"/>
        <end position="3393"/>
    </location>
</feature>
<feature type="compositionally biased region" description="Low complexity" evidence="9">
    <location>
        <begin position="496"/>
        <end position="508"/>
    </location>
</feature>
<feature type="compositionally biased region" description="Basic and acidic residues" evidence="9">
    <location>
        <begin position="1901"/>
        <end position="1914"/>
    </location>
</feature>
<dbReference type="InterPro" id="IPR006626">
    <property type="entry name" value="PbH1"/>
</dbReference>
<feature type="compositionally biased region" description="Pro residues" evidence="9">
    <location>
        <begin position="2270"/>
        <end position="2279"/>
    </location>
</feature>
<feature type="transmembrane region" description="Helical" evidence="10">
    <location>
        <begin position="3140"/>
        <end position="3160"/>
    </location>
</feature>
<accession>A0A150GDQ6</accession>
<evidence type="ECO:0000256" key="5">
    <source>
        <dbReference type="ARBA" id="ARBA00022989"/>
    </source>
</evidence>
<keyword evidence="3" id="KW-0732">Signal</keyword>
<proteinExistence type="predicted"/>
<dbReference type="SUPFAM" id="SSF56487">
    <property type="entry name" value="SRCR-like"/>
    <property type="match status" value="1"/>
</dbReference>
<feature type="region of interest" description="Disordered" evidence="9">
    <location>
        <begin position="408"/>
        <end position="459"/>
    </location>
</feature>
<feature type="region of interest" description="Disordered" evidence="9">
    <location>
        <begin position="89"/>
        <end position="128"/>
    </location>
</feature>
<dbReference type="SMART" id="SM00202">
    <property type="entry name" value="SR"/>
    <property type="match status" value="1"/>
</dbReference>
<feature type="region of interest" description="Disordered" evidence="9">
    <location>
        <begin position="631"/>
        <end position="668"/>
    </location>
</feature>
<dbReference type="InterPro" id="IPR036772">
    <property type="entry name" value="SRCR-like_dom_sf"/>
</dbReference>
<feature type="transmembrane region" description="Helical" evidence="10">
    <location>
        <begin position="3405"/>
        <end position="3427"/>
    </location>
</feature>
<dbReference type="GO" id="GO:0043130">
    <property type="term" value="F:ubiquitin binding"/>
    <property type="evidence" value="ECO:0007669"/>
    <property type="project" value="TreeGrafter"/>
</dbReference>
<feature type="region of interest" description="Disordered" evidence="9">
    <location>
        <begin position="2484"/>
        <end position="2503"/>
    </location>
</feature>
<feature type="compositionally biased region" description="Low complexity" evidence="9">
    <location>
        <begin position="1917"/>
        <end position="1934"/>
    </location>
</feature>
<dbReference type="PANTHER" id="PTHR19862:SF14">
    <property type="entry name" value="WD REPEAT-CONTAINING PROTEIN 48"/>
    <property type="match status" value="1"/>
</dbReference>
<evidence type="ECO:0000256" key="6">
    <source>
        <dbReference type="ARBA" id="ARBA00023136"/>
    </source>
</evidence>
<dbReference type="SMART" id="SM00710">
    <property type="entry name" value="PbH1"/>
    <property type="match status" value="12"/>
</dbReference>
<dbReference type="InterPro" id="IPR011050">
    <property type="entry name" value="Pectin_lyase_fold/virulence"/>
</dbReference>
<feature type="transmembrane region" description="Helical" evidence="10">
    <location>
        <begin position="3439"/>
        <end position="3459"/>
    </location>
</feature>
<dbReference type="InterPro" id="IPR051246">
    <property type="entry name" value="WDR48"/>
</dbReference>
<keyword evidence="5 10" id="KW-1133">Transmembrane helix</keyword>
<organism evidence="12 13">
    <name type="scientific">Gonium pectorale</name>
    <name type="common">Green alga</name>
    <dbReference type="NCBI Taxonomy" id="33097"/>
    <lineage>
        <taxon>Eukaryota</taxon>
        <taxon>Viridiplantae</taxon>
        <taxon>Chlorophyta</taxon>
        <taxon>core chlorophytes</taxon>
        <taxon>Chlorophyceae</taxon>
        <taxon>CS clade</taxon>
        <taxon>Chlamydomonadales</taxon>
        <taxon>Volvocaceae</taxon>
        <taxon>Gonium</taxon>
    </lineage>
</organism>
<evidence type="ECO:0000256" key="2">
    <source>
        <dbReference type="ARBA" id="ARBA00022692"/>
    </source>
</evidence>
<dbReference type="PROSITE" id="PS50287">
    <property type="entry name" value="SRCR_2"/>
    <property type="match status" value="1"/>
</dbReference>
<keyword evidence="6 10" id="KW-0472">Membrane</keyword>
<feature type="region of interest" description="Disordered" evidence="9">
    <location>
        <begin position="2801"/>
        <end position="2829"/>
    </location>
</feature>
<keyword evidence="2 10" id="KW-0812">Transmembrane</keyword>
<evidence type="ECO:0000259" key="11">
    <source>
        <dbReference type="PROSITE" id="PS50287"/>
    </source>
</evidence>
<keyword evidence="7" id="KW-1015">Disulfide bond</keyword>
<feature type="compositionally biased region" description="Low complexity" evidence="9">
    <location>
        <begin position="105"/>
        <end position="128"/>
    </location>
</feature>
<dbReference type="Proteomes" id="UP000075714">
    <property type="component" value="Unassembled WGS sequence"/>
</dbReference>
<dbReference type="STRING" id="33097.A0A150GDQ6"/>
<comment type="caution">
    <text evidence="12">The sequence shown here is derived from an EMBL/GenBank/DDBJ whole genome shotgun (WGS) entry which is preliminary data.</text>
</comment>
<evidence type="ECO:0000256" key="8">
    <source>
        <dbReference type="ARBA" id="ARBA00023180"/>
    </source>
</evidence>
<evidence type="ECO:0000256" key="1">
    <source>
        <dbReference type="ARBA" id="ARBA00004167"/>
    </source>
</evidence>
<sequence>MPYLQVFHGGIWGAVCDDRFTAAAARVACRQLGLSGGEPRCCGAFGPSPGPMLLDELACAGDEARLEQCRSSGWGRHDCKPAEAVGVRCSGPQSPATPATPPSTPGDYPYPDAVTSPPAPPADASSAGADLVQAPPVRCLALPPDNWVGAGDCSLPYFYGPYDALYTSTSYRVVYAYDIGARSCPSSLRVTVTAGPDKAGPGMSIDVPAIRPDEGRVYMIQRRGLVSTVRDVGPAWVKSLWIDFKPLTRAIDAMQPEILYYNASEGRLSRSGPAVAGWLWRYGSAGLTDGYSPSTFPDLSCSEAGGGINATYQLVYEIRYMPRLSSEYTVYSYPSPDRFRVYDEAASTPLVLYVQLASAVHPPDMAALLLQRVEGDAVWTVARLAAGDPALGPGRRFLLFNDTTSRATWGCPFDSDPPEETKRRSPPPGDGSQAVDGEPPPPYEDLDAGPPPPTQASGLRAHLYSGGAAAAVTAGWSAAGASADEGPPPSAAVEGASPPDGDAATAPAAPRPPSPAPPAKALISALPPSSLPTAPQPPQPPQPSPTPPVTCRAVLEAQWAVSASGDLQVAFRTATLDCWNTNGAGGPVGSAPPPPSATAAAEAPLVATVEVGRHLAPFLRHSGVRVVLVGPNDTAPPPPSGAAQPLRPPPAAPAFSGGDVEAPPPSAYDFEPLDGGGSGGAFAAGGGNGGAVSTRTSIRLPSPSALRGAQVVRRHFGIALSGVSELTVVDSMVAGLPLSPYGPLLECRSCGSLLVRNLTLRNLTSPLASVASASWAASGSSSSSSRYVYGVAAASGVSRAALSDFTCSGVAGASSWACLLVDYQDVVGGTAHGQAAAATAPAQPLEFSLTSAIVSGNRVTAPAGSGLGLWHPPPAAGGAAANPLLERLERAAKGSAGAIALLAQQAAPSLPPSPSPPSGGAAAAASANAAGWQGEDDDATRPLLALYVSDSVLSRNSGGAGGAIFSSAPTVAAALTRSTLTGNGATTGGALCFAGGDVTRIAIQEGSRLDGNTATIGGALHVGATLFSLTLEGGSSMSGNTAYEDGGAMGQIGVGVAHVETLYDNGTYQYDVDELQVSHSASMSYNSANTAAVLGLPARGARLRRLLVTAGGRMDGNVAQVAPGVVRCGEACDHVEVSGYGSSMSYNRADFLDFNNLGGGVLSAEFIGSFLVDAGASVSHNTVGNPERLNEQFVSRNIGDGGVVWARSVGALAIRGAGSAAANNTARKGDGGLLRAGRLGLLDVSGGGQLVRNSAGRGGAVYVDVLGSVNITSGAHVSDNTARQGAGGALFVSGDITGGIAIVDGAKVELNVAEDAGDGSTATDGGGGFAFVGQSIRGRVLVADGARLCGCGAAGSGGSGGAIRAGESINGGMWIGGGGAVVCSNAAHRDGGAVYAGVSVGGLAMWGGGRLEGNVAGGAGGALFAGRTLRNVTLAGGASVAHNTAGSDGGALYADAILLLHLTDNATATGNTAGGDGGFARGAVVTSASLTRGGSLRANRAGRSGGALAAASVGSLTLSDGAVASGNVAAADGGLAAASRIGTLAVVGSEVAANVAGGSGGAVSLAAVPAEVLVAGSRLTSNVAERGAGGVLSVSLPAPGSPLLGQTAGSGRLTVSDGSLVYGNGAYLDGGAFSVAAQAASDPTGEAANLPYIELMVELSDSAFEANYASGGGGALALASPSAGALLATLAARNCSFVRNAAGSEVFRIGSSPTSGLGGALALVSSPKFRADAAREGTRGSLSLSPQPDRQGLEQGSLSSPPPSPSLWSSIVSLDSACRLRLQGCRFESNLAQGHGGAVAAVSCPAAVEGCTFVRNKARLGGGGLAAMVELVDGSDIASQVQQRQQQGQEQGQEQGQGQAPQQEAPGAASADGGEAPGSGGSDRSTSPPLTQRRRQRRRLLRDERRRLLQDRGADGGSSDAASAATQDSGAAQGLGDPFADAERLLGGLPPYHSWWLAVSGGTVFQANVAALGCGGGLYAEVAAGAGATLGGCLFEGNEARDQHGGGACLIGRGEEAEAAAVIHAGTRLQGNVARRRGGGIYAELIGSDGEGGGRSGGGGGGMRLAVDGVALAGNIADEGGALFVGAAKGFQAALTRVEAYDNTAATYGGAVYVQCGETVAAIAAAVSADPTAAGAVAAASRSASCGTDPLLTLRGCNLTGNAALAAAGGGLFTAAGSSVALYDSDLNGNRAGEAGGGIAAVGCESLILGGGRIWRSVAARFGGGVFVHACARTLLVGTQISDNAALTGGGAYFAGPGPASPGAGEGLPSSPPPPPPSPASLDPSTLATRAAALVRVENATFVGNLARAGGAASGSAPGGSGASGTGSSGSYQPFGGHGGGVFASGEVSVLLSGCDLSRGNTAVVGSAVASSQGCDDPRFARSGFERLIAAAPPPSGQEGEGATAATATLAADVPLWMQDPVASALQARCSGGGSGGDGAPSAAAASLQAELFAAGCLPLLRPELSRACELLAMLAPCSSLLPDSTASPSPANDGGGGGLLAGSLVDSSPTHLRLESGSGALRPGVVVRLSVRLYNGLAQPMQRDTLPLRVTVSIAPADRDNGGPVGTGAAAGAATAGWAAHLRPAPQRPWQDVTIALLDPGAAVGGSLTVPVVDGAATWPYLTVRGWPGRYLLVFTAASEISEYGMIQAGGGVAPLVVPVRLLPCGPGEALDLTWAQQPGAQPSWLSCRRCERGRFTLWRDARPQLWDLDAANYMDVIRDTSNSLTAAGGDATCLSCPAHAACLGGAVMVPDQGRWHSAPDSALFHRCPKEDACGQGADQGAGWAALPAIPLDTVRAAARMGDPQSASAAPPATANASASGDSTAGGSNGDGSVDVVLWAAAAAGGAQMPAMLRTAPFFADPRAGWLSLCQQVGYLATELAEVADAVAGSSGNTSTGAVGGGDDADSGDGPRWEVLLAPPLAAADEGRSVAEFVGACALLWSHRQGKGPGGGGGGGGGNSSSAGLYLQTQCAEGYSGPLCAACVPGYFINSEFECSTSISLAVLAFLGGLALVLYTLVTNLRENFEEDEEQEGLEADEGGQLQLGAAAIAKGAGLERRGSGNRGAAAADEATASDYLKVAIVHAQYYIIITRLPVTYPDLISRLSGAASAVTGAESTVAFSYSCLFPDQPSDGQARAQLLGALLVPGVVVAASGLLWSFREVRDDAARSTIDSGSRSSDDKAAVRARSLRSQHALRRAWGALLAAARGWLRRSGLVCTLTRVDATLGLGQQLRIVGIIAVFILYPGWAQAALSVFACYRVDDGVTGPFPDRQQATWRYGYWVRDMAQQCYSGAHLSLYVPIGVAAVAAVCLGPPLASLALLLRHRRRLGDQHMRQRYGFLYTRYRPRYFWWESVLMLEELALVAVEVFGRGLPVVAHQVLLMLAAFIALSLINMACAPARSRTIVLLEFLSMGVLSLTVTLTLYFVAGDLEPGAADAVGLLIMLLNAALLAAFLSLVLRRSWGTVRRRGAQLLGLARRISRGGSSGGGGSGGGGGGERKEGSGGGDAMGGRASGAAIGAGGAAGVILPCYLRCLVRFMIVAAPGNA</sequence>
<dbReference type="InterPro" id="IPR001190">
    <property type="entry name" value="SRCR"/>
</dbReference>
<evidence type="ECO:0000256" key="3">
    <source>
        <dbReference type="ARBA" id="ARBA00022729"/>
    </source>
</evidence>
<keyword evidence="13" id="KW-1185">Reference proteome</keyword>
<feature type="compositionally biased region" description="Low complexity" evidence="9">
    <location>
        <begin position="918"/>
        <end position="933"/>
    </location>
</feature>
<feature type="compositionally biased region" description="Low complexity" evidence="9">
    <location>
        <begin position="519"/>
        <end position="533"/>
    </location>
</feature>
<dbReference type="Gene3D" id="3.10.250.10">
    <property type="entry name" value="SRCR-like domain"/>
    <property type="match status" value="1"/>
</dbReference>